<dbReference type="GO" id="GO:0060003">
    <property type="term" value="P:copper ion export"/>
    <property type="evidence" value="ECO:0007669"/>
    <property type="project" value="TreeGrafter"/>
</dbReference>
<name>A0A9Q3W7W3_9GAMM</name>
<dbReference type="EMBL" id="JAJVKT010000016">
    <property type="protein sequence ID" value="MCE7509693.1"/>
    <property type="molecule type" value="Genomic_DNA"/>
</dbReference>
<dbReference type="AlphaFoldDB" id="A0A9Q3W7W3"/>
<dbReference type="InterPro" id="IPR051909">
    <property type="entry name" value="MFP_Cation_Efflux"/>
</dbReference>
<evidence type="ECO:0000259" key="4">
    <source>
        <dbReference type="Pfam" id="PF25971"/>
    </source>
</evidence>
<evidence type="ECO:0000313" key="7">
    <source>
        <dbReference type="EMBL" id="MCE7509693.1"/>
    </source>
</evidence>
<dbReference type="Gene3D" id="2.40.50.100">
    <property type="match status" value="1"/>
</dbReference>
<dbReference type="RefSeq" id="WP_055098955.1">
    <property type="nucleotide sequence ID" value="NZ_CP102389.1"/>
</dbReference>
<dbReference type="Pfam" id="PF25973">
    <property type="entry name" value="BSH_CzcB"/>
    <property type="match status" value="1"/>
</dbReference>
<dbReference type="GO" id="GO:0030288">
    <property type="term" value="C:outer membrane-bounded periplasmic space"/>
    <property type="evidence" value="ECO:0007669"/>
    <property type="project" value="TreeGrafter"/>
</dbReference>
<feature type="domain" description="CzcB-like C-terminal circularly permuted SH3-like" evidence="6">
    <location>
        <begin position="332"/>
        <end position="392"/>
    </location>
</feature>
<keyword evidence="2" id="KW-0732">Signal</keyword>
<dbReference type="Pfam" id="PF25975">
    <property type="entry name" value="CzcB_C"/>
    <property type="match status" value="1"/>
</dbReference>
<dbReference type="InterPro" id="IPR058646">
    <property type="entry name" value="CzcB_N"/>
</dbReference>
<dbReference type="PANTHER" id="PTHR30097">
    <property type="entry name" value="CATION EFFLUX SYSTEM PROTEIN CUSB"/>
    <property type="match status" value="1"/>
</dbReference>
<dbReference type="InterPro" id="IPR058647">
    <property type="entry name" value="BSH_CzcB-like"/>
</dbReference>
<feature type="chain" id="PRO_5040325513" evidence="2">
    <location>
        <begin position="24"/>
        <end position="404"/>
    </location>
</feature>
<feature type="domain" description="CzcB-like barrel-sandwich hybrid" evidence="5">
    <location>
        <begin position="178"/>
        <end position="250"/>
    </location>
</feature>
<dbReference type="GO" id="GO:0046914">
    <property type="term" value="F:transition metal ion binding"/>
    <property type="evidence" value="ECO:0007669"/>
    <property type="project" value="TreeGrafter"/>
</dbReference>
<dbReference type="PANTHER" id="PTHR30097:SF4">
    <property type="entry name" value="SLR6042 PROTEIN"/>
    <property type="match status" value="1"/>
</dbReference>
<dbReference type="Proteomes" id="UP001107961">
    <property type="component" value="Unassembled WGS sequence"/>
</dbReference>
<dbReference type="InterPro" id="IPR058649">
    <property type="entry name" value="CzcB_C"/>
</dbReference>
<feature type="domain" description="CzcB N-terminal" evidence="4">
    <location>
        <begin position="41"/>
        <end position="131"/>
    </location>
</feature>
<evidence type="ECO:0000256" key="1">
    <source>
        <dbReference type="ARBA" id="ARBA00022448"/>
    </source>
</evidence>
<keyword evidence="1" id="KW-0813">Transport</keyword>
<feature type="signal peptide" evidence="2">
    <location>
        <begin position="1"/>
        <end position="23"/>
    </location>
</feature>
<dbReference type="Pfam" id="PF25971">
    <property type="entry name" value="CzcB_N"/>
    <property type="match status" value="1"/>
</dbReference>
<keyword evidence="8" id="KW-1185">Reference proteome</keyword>
<protein>
    <submittedName>
        <fullName evidence="7">Efflux RND transporter periplasmic adaptor subunit</fullName>
    </submittedName>
</protein>
<accession>A0A9Q3W7W3</accession>
<evidence type="ECO:0000259" key="6">
    <source>
        <dbReference type="Pfam" id="PF25975"/>
    </source>
</evidence>
<dbReference type="SUPFAM" id="SSF51230">
    <property type="entry name" value="Single hybrid motif"/>
    <property type="match status" value="1"/>
</dbReference>
<comment type="caution">
    <text evidence="7">The sequence shown here is derived from an EMBL/GenBank/DDBJ whole genome shotgun (WGS) entry which is preliminary data.</text>
</comment>
<dbReference type="Pfam" id="PF25954">
    <property type="entry name" value="Beta-barrel_RND_2"/>
    <property type="match status" value="1"/>
</dbReference>
<evidence type="ECO:0000259" key="3">
    <source>
        <dbReference type="Pfam" id="PF25954"/>
    </source>
</evidence>
<dbReference type="InterPro" id="IPR011053">
    <property type="entry name" value="Single_hybrid_motif"/>
</dbReference>
<evidence type="ECO:0000256" key="2">
    <source>
        <dbReference type="SAM" id="SignalP"/>
    </source>
</evidence>
<proteinExistence type="predicted"/>
<dbReference type="Gene3D" id="2.40.420.20">
    <property type="match status" value="1"/>
</dbReference>
<gene>
    <name evidence="7" type="ORF">LZG35_13690</name>
</gene>
<sequence length="404" mass="44365">MRTKTRLFWLLAATWLAINPLQAAEQQPDQSQAEARGPHGGTLLQRDDVAVELQIFEQGVPPEYRAWITRDGRPITGDMDLGVNLTRLGGQEDHFNFAYQGDYWLGDGVVTEPHSFDVEVALTLDGKDYQWRWESHEGRTTIAPEIAQRAGIATTEAGPGTIERKLTTYGSLTLAPQQTARVRARFPGMVTRVTANLGDRVSRGDVLAEVESNESLQNYAVRAPIDGAVTARHISSGEVAGEDPLFAITDLSTLWAELRVFPGQRNEVAIGQTVRVTAEGIDRQGTVRHLLPAGSNTPYTLARVEVDNTDGLLTPGLLVAGDLVVETVEVPLTVDNRALQSFRDWTVVFIQVGDNYEIRPLELGRSDGEMTEVLSGLQPGDRYVVENSYLIKADIEKSGASHDH</sequence>
<dbReference type="CDD" id="cd06850">
    <property type="entry name" value="biotinyl_domain"/>
    <property type="match status" value="1"/>
</dbReference>
<reference evidence="7" key="1">
    <citation type="submission" date="2022-01" db="EMBL/GenBank/DDBJ databases">
        <authorList>
            <person name="Karlyshev A.V."/>
            <person name="Jaspars M."/>
        </authorList>
    </citation>
    <scope>NUCLEOTIDE SEQUENCE</scope>
    <source>
        <strain evidence="7">AGSA3-2</strain>
    </source>
</reference>
<feature type="domain" description="CusB-like beta-barrel" evidence="3">
    <location>
        <begin position="253"/>
        <end position="321"/>
    </location>
</feature>
<dbReference type="InterPro" id="IPR058792">
    <property type="entry name" value="Beta-barrel_RND_2"/>
</dbReference>
<evidence type="ECO:0000313" key="8">
    <source>
        <dbReference type="Proteomes" id="UP001107961"/>
    </source>
</evidence>
<dbReference type="GO" id="GO:0015679">
    <property type="term" value="P:plasma membrane copper ion transport"/>
    <property type="evidence" value="ECO:0007669"/>
    <property type="project" value="TreeGrafter"/>
</dbReference>
<evidence type="ECO:0000259" key="5">
    <source>
        <dbReference type="Pfam" id="PF25973"/>
    </source>
</evidence>
<dbReference type="Gene3D" id="2.40.30.170">
    <property type="match status" value="1"/>
</dbReference>
<organism evidence="7 8">
    <name type="scientific">Alloalcanivorax xenomutans</name>
    <dbReference type="NCBI Taxonomy" id="1094342"/>
    <lineage>
        <taxon>Bacteria</taxon>
        <taxon>Pseudomonadati</taxon>
        <taxon>Pseudomonadota</taxon>
        <taxon>Gammaproteobacteria</taxon>
        <taxon>Oceanospirillales</taxon>
        <taxon>Alcanivoracaceae</taxon>
        <taxon>Alloalcanivorax</taxon>
    </lineage>
</organism>